<dbReference type="Proteomes" id="UP000325054">
    <property type="component" value="Unassembled WGS sequence"/>
</dbReference>
<feature type="transmembrane region" description="Helical" evidence="1">
    <location>
        <begin position="112"/>
        <end position="132"/>
    </location>
</feature>
<keyword evidence="1" id="KW-0812">Transmembrane</keyword>
<keyword evidence="1" id="KW-1133">Transmembrane helix</keyword>
<dbReference type="OrthoDB" id="2875617at2"/>
<reference evidence="2 3" key="1">
    <citation type="submission" date="2019-08" db="EMBL/GenBank/DDBJ databases">
        <title>Bacillus genomes from the desert of Cuatro Cienegas, Coahuila.</title>
        <authorList>
            <person name="Olmedo-Alvarez G."/>
        </authorList>
    </citation>
    <scope>NUCLEOTIDE SEQUENCE [LARGE SCALE GENOMIC DNA]</scope>
    <source>
        <strain evidence="2 3">CH451a_14T</strain>
    </source>
</reference>
<evidence type="ECO:0000313" key="2">
    <source>
        <dbReference type="EMBL" id="TYS76960.1"/>
    </source>
</evidence>
<evidence type="ECO:0000313" key="3">
    <source>
        <dbReference type="Proteomes" id="UP000325054"/>
    </source>
</evidence>
<proteinExistence type="predicted"/>
<dbReference type="EMBL" id="VTEW01000011">
    <property type="protein sequence ID" value="TYS76960.1"/>
    <property type="molecule type" value="Genomic_DNA"/>
</dbReference>
<comment type="caution">
    <text evidence="2">The sequence shown here is derived from an EMBL/GenBank/DDBJ whole genome shotgun (WGS) entry which is preliminary data.</text>
</comment>
<keyword evidence="1" id="KW-0472">Membrane</keyword>
<dbReference type="RefSeq" id="WP_148992187.1">
    <property type="nucleotide sequence ID" value="NZ_VTEW01000011.1"/>
</dbReference>
<sequence>MTGEALIFLVFAVLLLFLAPFLIIRGIRQGHSFTDQFTSNGMLILLFFVAVGKVLKSVWDEGRMEQFNQFLFLAFILIGAVPALILFAYHFPKEMEKWKDPGEYKHPLAYRFRYFLLVVLFAFMGGALFMLYQSYKVVF</sequence>
<gene>
    <name evidence="2" type="ORF">FZC80_14020</name>
</gene>
<feature type="transmembrane region" description="Helical" evidence="1">
    <location>
        <begin position="67"/>
        <end position="91"/>
    </location>
</feature>
<name>A0A5D4TMF2_9BACI</name>
<feature type="transmembrane region" description="Helical" evidence="1">
    <location>
        <begin position="37"/>
        <end position="55"/>
    </location>
</feature>
<evidence type="ECO:0000256" key="1">
    <source>
        <dbReference type="SAM" id="Phobius"/>
    </source>
</evidence>
<protein>
    <submittedName>
        <fullName evidence="2">Uncharacterized protein</fullName>
    </submittedName>
</protein>
<accession>A0A5D4TMF2</accession>
<dbReference type="AlphaFoldDB" id="A0A5D4TMF2"/>
<organism evidence="2 3">
    <name type="scientific">Rossellomorea aquimaris</name>
    <dbReference type="NCBI Taxonomy" id="189382"/>
    <lineage>
        <taxon>Bacteria</taxon>
        <taxon>Bacillati</taxon>
        <taxon>Bacillota</taxon>
        <taxon>Bacilli</taxon>
        <taxon>Bacillales</taxon>
        <taxon>Bacillaceae</taxon>
        <taxon>Rossellomorea</taxon>
    </lineage>
</organism>
<feature type="transmembrane region" description="Helical" evidence="1">
    <location>
        <begin position="6"/>
        <end position="25"/>
    </location>
</feature>